<dbReference type="CDD" id="cd08249">
    <property type="entry name" value="enoyl_reductase_like"/>
    <property type="match status" value="1"/>
</dbReference>
<dbReference type="PANTHER" id="PTHR45348">
    <property type="entry name" value="HYPOTHETICAL OXIDOREDUCTASE (EUROFUNG)"/>
    <property type="match status" value="1"/>
</dbReference>
<dbReference type="GO" id="GO:0016651">
    <property type="term" value="F:oxidoreductase activity, acting on NAD(P)H"/>
    <property type="evidence" value="ECO:0007669"/>
    <property type="project" value="InterPro"/>
</dbReference>
<dbReference type="Gene3D" id="3.90.180.10">
    <property type="entry name" value="Medium-chain alcohol dehydrogenases, catalytic domain"/>
    <property type="match status" value="1"/>
</dbReference>
<dbReference type="STRING" id="1314783.A0A165LFD7"/>
<accession>A0A165LFD7</accession>
<dbReference type="InterPro" id="IPR013154">
    <property type="entry name" value="ADH-like_N"/>
</dbReference>
<dbReference type="Proteomes" id="UP000076727">
    <property type="component" value="Unassembled WGS sequence"/>
</dbReference>
<dbReference type="Gene3D" id="3.40.50.720">
    <property type="entry name" value="NAD(P)-binding Rossmann-like Domain"/>
    <property type="match status" value="1"/>
</dbReference>
<dbReference type="InterPro" id="IPR013149">
    <property type="entry name" value="ADH-like_C"/>
</dbReference>
<dbReference type="InterPro" id="IPR036291">
    <property type="entry name" value="NAD(P)-bd_dom_sf"/>
</dbReference>
<dbReference type="AlphaFoldDB" id="A0A165LFD7"/>
<evidence type="ECO:0000313" key="2">
    <source>
        <dbReference type="EMBL" id="KZT64344.1"/>
    </source>
</evidence>
<sequence length="329" mass="35766">MINKAVHMWGHWNWRYCIFDGMEEPWDQDVRIRSLHHAASHGYKTANTKPSRRGSFVVKSIPTWKPGPGQLLVKVKSAGLAPADWAIQALGILVEKYPAILGEDIAGTVEEVGEGVTRFKKGDRVREMYRFKECSIAGLYLNGQMVARDDPIAGFQQYTLAPEDIAAKIPDNITFDQAGTIPLAIAAFAVGLYHDGENVLGGGTCGLMPPCEEGGRGKYKGQPTIVFGGATIQLLRLSGLDPIITTASLKNAEYLKTIGATHVLDRTLSPDSISAEIRKITQKRFKTISDAFGASETQIIGYELLAPGGALAAVRHVTIPLEKKVPEKV</sequence>
<dbReference type="SUPFAM" id="SSF51735">
    <property type="entry name" value="NAD(P)-binding Rossmann-fold domains"/>
    <property type="match status" value="1"/>
</dbReference>
<reference evidence="2 3" key="1">
    <citation type="journal article" date="2016" name="Mol. Biol. Evol.">
        <title>Comparative Genomics of Early-Diverging Mushroom-Forming Fungi Provides Insights into the Origins of Lignocellulose Decay Capabilities.</title>
        <authorList>
            <person name="Nagy L.G."/>
            <person name="Riley R."/>
            <person name="Tritt A."/>
            <person name="Adam C."/>
            <person name="Daum C."/>
            <person name="Floudas D."/>
            <person name="Sun H."/>
            <person name="Yadav J.S."/>
            <person name="Pangilinan J."/>
            <person name="Larsson K.H."/>
            <person name="Matsuura K."/>
            <person name="Barry K."/>
            <person name="Labutti K."/>
            <person name="Kuo R."/>
            <person name="Ohm R.A."/>
            <person name="Bhattacharya S.S."/>
            <person name="Shirouzu T."/>
            <person name="Yoshinaga Y."/>
            <person name="Martin F.M."/>
            <person name="Grigoriev I.V."/>
            <person name="Hibbett D.S."/>
        </authorList>
    </citation>
    <scope>NUCLEOTIDE SEQUENCE [LARGE SCALE GENOMIC DNA]</scope>
    <source>
        <strain evidence="2 3">L-15889</strain>
    </source>
</reference>
<dbReference type="Pfam" id="PF08240">
    <property type="entry name" value="ADH_N"/>
    <property type="match status" value="1"/>
</dbReference>
<dbReference type="Pfam" id="PF00107">
    <property type="entry name" value="ADH_zinc_N"/>
    <property type="match status" value="1"/>
</dbReference>
<dbReference type="EMBL" id="KV429131">
    <property type="protein sequence ID" value="KZT64344.1"/>
    <property type="molecule type" value="Genomic_DNA"/>
</dbReference>
<dbReference type="PANTHER" id="PTHR45348:SF2">
    <property type="entry name" value="ZINC-TYPE ALCOHOL DEHYDROGENASE-LIKE PROTEIN C2E1P3.01"/>
    <property type="match status" value="1"/>
</dbReference>
<name>A0A165LFD7_9APHY</name>
<dbReference type="InterPro" id="IPR020843">
    <property type="entry name" value="ER"/>
</dbReference>
<dbReference type="SMART" id="SM00829">
    <property type="entry name" value="PKS_ER"/>
    <property type="match status" value="1"/>
</dbReference>
<proteinExistence type="predicted"/>
<gene>
    <name evidence="2" type="ORF">DAEQUDRAFT_741325</name>
</gene>
<evidence type="ECO:0000259" key="1">
    <source>
        <dbReference type="SMART" id="SM00829"/>
    </source>
</evidence>
<evidence type="ECO:0000313" key="3">
    <source>
        <dbReference type="Proteomes" id="UP000076727"/>
    </source>
</evidence>
<protein>
    <submittedName>
        <fullName evidence="2">GroES-like protein</fullName>
    </submittedName>
</protein>
<dbReference type="OrthoDB" id="3233595at2759"/>
<organism evidence="2 3">
    <name type="scientific">Daedalea quercina L-15889</name>
    <dbReference type="NCBI Taxonomy" id="1314783"/>
    <lineage>
        <taxon>Eukaryota</taxon>
        <taxon>Fungi</taxon>
        <taxon>Dikarya</taxon>
        <taxon>Basidiomycota</taxon>
        <taxon>Agaricomycotina</taxon>
        <taxon>Agaricomycetes</taxon>
        <taxon>Polyporales</taxon>
        <taxon>Fomitopsis</taxon>
    </lineage>
</organism>
<keyword evidence="3" id="KW-1185">Reference proteome</keyword>
<dbReference type="InterPro" id="IPR047122">
    <property type="entry name" value="Trans-enoyl_RdTase-like"/>
</dbReference>
<dbReference type="SUPFAM" id="SSF50129">
    <property type="entry name" value="GroES-like"/>
    <property type="match status" value="1"/>
</dbReference>
<feature type="domain" description="Enoyl reductase (ER)" evidence="1">
    <location>
        <begin position="51"/>
        <end position="319"/>
    </location>
</feature>
<dbReference type="InterPro" id="IPR011032">
    <property type="entry name" value="GroES-like_sf"/>
</dbReference>